<dbReference type="EC" id="2.1.1.37" evidence="1"/>
<feature type="active site" evidence="7">
    <location>
        <position position="165"/>
    </location>
</feature>
<dbReference type="InterPro" id="IPR001525">
    <property type="entry name" value="C5_MeTfrase"/>
</dbReference>
<dbReference type="InterPro" id="IPR029063">
    <property type="entry name" value="SAM-dependent_MTases_sf"/>
</dbReference>
<evidence type="ECO:0000313" key="10">
    <source>
        <dbReference type="Proteomes" id="UP001595583"/>
    </source>
</evidence>
<organism evidence="9 10">
    <name type="scientific">Aquamicrobium soli</name>
    <dbReference type="NCBI Taxonomy" id="1811518"/>
    <lineage>
        <taxon>Bacteria</taxon>
        <taxon>Pseudomonadati</taxon>
        <taxon>Pseudomonadota</taxon>
        <taxon>Alphaproteobacteria</taxon>
        <taxon>Hyphomicrobiales</taxon>
        <taxon>Phyllobacteriaceae</taxon>
        <taxon>Aquamicrobium</taxon>
    </lineage>
</organism>
<evidence type="ECO:0000313" key="9">
    <source>
        <dbReference type="EMBL" id="MFC3208939.1"/>
    </source>
</evidence>
<evidence type="ECO:0000256" key="6">
    <source>
        <dbReference type="ARBA" id="ARBA00047422"/>
    </source>
</evidence>
<dbReference type="InterPro" id="IPR018117">
    <property type="entry name" value="C5_DNA_meth_AS"/>
</dbReference>
<dbReference type="Gene3D" id="3.40.50.150">
    <property type="entry name" value="Vaccinia Virus protein VP39"/>
    <property type="match status" value="1"/>
</dbReference>
<evidence type="ECO:0000256" key="1">
    <source>
        <dbReference type="ARBA" id="ARBA00011975"/>
    </source>
</evidence>
<dbReference type="EMBL" id="JBHRTK010000031">
    <property type="protein sequence ID" value="MFC3208939.1"/>
    <property type="molecule type" value="Genomic_DNA"/>
</dbReference>
<evidence type="ECO:0000256" key="8">
    <source>
        <dbReference type="SAM" id="MobiDB-lite"/>
    </source>
</evidence>
<evidence type="ECO:0000256" key="3">
    <source>
        <dbReference type="ARBA" id="ARBA00022679"/>
    </source>
</evidence>
<sequence>MRVFSTFSGISAATAAWKRLGFEFVGYCEPEAFQSLVLSERCGATKPRYLPDYRTIMEAVCREVFADYATPEILTEWRAAFAGRDWNDPDFDFPDSFAEMVLEGWGQRQPAADEMVRRDETARKNTRVKAWPRGRVPNFGDLSQITDEDLLALGPVDILEGGSPCQAFSIAGKRLGLDDYRGNLTLQFVELAYRMQKLNGLKYVVWENVKGVLDARKGNGFGCLLGALAEKQGGEIPAPGKRWTNAGMVSGPNAKIAWRVLDAQYFGVPQRRERVFLVASLGKAARSFRPEAVLLERRTEGDGSSKRRTKRLPSRRTTEYGK</sequence>
<dbReference type="GO" id="GO:0003886">
    <property type="term" value="F:DNA (cytosine-5-)-methyltransferase activity"/>
    <property type="evidence" value="ECO:0007669"/>
    <property type="project" value="UniProtKB-EC"/>
</dbReference>
<dbReference type="RefSeq" id="WP_378224923.1">
    <property type="nucleotide sequence ID" value="NZ_JBHRTK010000031.1"/>
</dbReference>
<evidence type="ECO:0000256" key="5">
    <source>
        <dbReference type="ARBA" id="ARBA00022747"/>
    </source>
</evidence>
<feature type="compositionally biased region" description="Basic and acidic residues" evidence="8">
    <location>
        <begin position="296"/>
        <end position="305"/>
    </location>
</feature>
<keyword evidence="2 7" id="KW-0489">Methyltransferase</keyword>
<reference evidence="10" key="1">
    <citation type="journal article" date="2019" name="Int. J. Syst. Evol. Microbiol.">
        <title>The Global Catalogue of Microorganisms (GCM) 10K type strain sequencing project: providing services to taxonomists for standard genome sequencing and annotation.</title>
        <authorList>
            <consortium name="The Broad Institute Genomics Platform"/>
            <consortium name="The Broad Institute Genome Sequencing Center for Infectious Disease"/>
            <person name="Wu L."/>
            <person name="Ma J."/>
        </authorList>
    </citation>
    <scope>NUCLEOTIDE SEQUENCE [LARGE SCALE GENOMIC DNA]</scope>
    <source>
        <strain evidence="10">KCTC 52165</strain>
    </source>
</reference>
<dbReference type="PROSITE" id="PS51679">
    <property type="entry name" value="SAM_MT_C5"/>
    <property type="match status" value="1"/>
</dbReference>
<comment type="catalytic activity">
    <reaction evidence="6">
        <text>a 2'-deoxycytidine in DNA + S-adenosyl-L-methionine = a 5-methyl-2'-deoxycytidine in DNA + S-adenosyl-L-homocysteine + H(+)</text>
        <dbReference type="Rhea" id="RHEA:13681"/>
        <dbReference type="Rhea" id="RHEA-COMP:11369"/>
        <dbReference type="Rhea" id="RHEA-COMP:11370"/>
        <dbReference type="ChEBI" id="CHEBI:15378"/>
        <dbReference type="ChEBI" id="CHEBI:57856"/>
        <dbReference type="ChEBI" id="CHEBI:59789"/>
        <dbReference type="ChEBI" id="CHEBI:85452"/>
        <dbReference type="ChEBI" id="CHEBI:85454"/>
        <dbReference type="EC" id="2.1.1.37"/>
    </reaction>
</comment>
<evidence type="ECO:0000256" key="4">
    <source>
        <dbReference type="ARBA" id="ARBA00022691"/>
    </source>
</evidence>
<dbReference type="PANTHER" id="PTHR46098">
    <property type="entry name" value="TRNA (CYTOSINE(38)-C(5))-METHYLTRANSFERASE"/>
    <property type="match status" value="1"/>
</dbReference>
<dbReference type="SUPFAM" id="SSF53335">
    <property type="entry name" value="S-adenosyl-L-methionine-dependent methyltransferases"/>
    <property type="match status" value="1"/>
</dbReference>
<keyword evidence="10" id="KW-1185">Reference proteome</keyword>
<dbReference type="PROSITE" id="PS00094">
    <property type="entry name" value="C5_MTASE_1"/>
    <property type="match status" value="1"/>
</dbReference>
<dbReference type="PRINTS" id="PR00105">
    <property type="entry name" value="C5METTRFRASE"/>
</dbReference>
<dbReference type="PANTHER" id="PTHR46098:SF1">
    <property type="entry name" value="TRNA (CYTOSINE(38)-C(5))-METHYLTRANSFERASE"/>
    <property type="match status" value="1"/>
</dbReference>
<dbReference type="GO" id="GO:0032259">
    <property type="term" value="P:methylation"/>
    <property type="evidence" value="ECO:0007669"/>
    <property type="project" value="UniProtKB-KW"/>
</dbReference>
<dbReference type="Proteomes" id="UP001595583">
    <property type="component" value="Unassembled WGS sequence"/>
</dbReference>
<feature type="region of interest" description="Disordered" evidence="8">
    <location>
        <begin position="296"/>
        <end position="322"/>
    </location>
</feature>
<comment type="similarity">
    <text evidence="7">Belongs to the class I-like SAM-binding methyltransferase superfamily. C5-methyltransferase family.</text>
</comment>
<evidence type="ECO:0000256" key="2">
    <source>
        <dbReference type="ARBA" id="ARBA00022603"/>
    </source>
</evidence>
<keyword evidence="3 7" id="KW-0808">Transferase</keyword>
<gene>
    <name evidence="9" type="ORF">ACFOHJ_22185</name>
</gene>
<proteinExistence type="inferred from homology"/>
<evidence type="ECO:0000256" key="7">
    <source>
        <dbReference type="PROSITE-ProRule" id="PRU01016"/>
    </source>
</evidence>
<dbReference type="Pfam" id="PF00145">
    <property type="entry name" value="DNA_methylase"/>
    <property type="match status" value="2"/>
</dbReference>
<dbReference type="InterPro" id="IPR050750">
    <property type="entry name" value="C5-MTase"/>
</dbReference>
<keyword evidence="4 7" id="KW-0949">S-adenosyl-L-methionine</keyword>
<protein>
    <recommendedName>
        <fullName evidence="1">DNA (cytosine-5-)-methyltransferase</fullName>
        <ecNumber evidence="1">2.1.1.37</ecNumber>
    </recommendedName>
</protein>
<name>A0ABV7KF69_9HYPH</name>
<comment type="caution">
    <text evidence="9">The sequence shown here is derived from an EMBL/GenBank/DDBJ whole genome shotgun (WGS) entry which is preliminary data.</text>
</comment>
<keyword evidence="5" id="KW-0680">Restriction system</keyword>
<accession>A0ABV7KF69</accession>